<dbReference type="CDD" id="cd09912">
    <property type="entry name" value="DLP_2"/>
    <property type="match status" value="1"/>
</dbReference>
<dbReference type="GO" id="GO:1900425">
    <property type="term" value="P:negative regulation of defense response to bacterium"/>
    <property type="evidence" value="ECO:0007669"/>
    <property type="project" value="EnsemblPlants"/>
</dbReference>
<dbReference type="InterPro" id="IPR006073">
    <property type="entry name" value="GTP-bd"/>
</dbReference>
<sequence>MSAASTATATRLLLLPRPAAPCRGLRFPSLLFARRGRRLRRAFDASAVAGGSVSGGGGGAAREPPRTLFPGGFKRPEIQVPALVLRVGADEALRSGDEVAEAIARGVGIVVLEAGEESGGRAYEAALALKAVVGDRAYLLIAERVDVASAVGASGVVLADEGIPAIVARSMMMKSNADSIYLPLVARTIRSPNSAISATSSEGADFLIVDTGSDDFLNAMTGGVNQHVKIPVFFTLNDLQDQGNYSDITSKLLQSGASGVVTSLAGVQLLSDDLIERDFSKVHVAEEVPQATYSSASTLEEGNNVMVLTREKTKVAGFTKLDEEVMQLIEIEKPILSEAVSVIRKAAPMMEEVELLVDAASRLSEPFLLVIVGEFNSGKSTFINALLGRQYLQEGVVPTTNEISLLSYSEVDSESFERCERHPDGQFMCYLSAPILKEMNLVDTPGTNVILQRQQRLTEEYVPRADLVLFVLSSDRPLTDSETMDIGVLEVVRLKYVLEVGFLQYVQQWKKKVVFVLNKLDLYRNSNELEEATAFVKDNARKLLNTEDVTLFPVSSRSALEVKLAYSKNGGGKHYGEAMFSDPRWKSSKFCEIENYLLSFLDGSTDNGKERVRLKLETPIGIADRLLTSCQRLVKLEYEKAVEDLTSIRDLVSGANNYAVKLEADSRSWQKQISSLVVSIKNTFSILHHPRGIDEDIESISLCHSTLSIERSKNRAVTLMESTLQLSNIDLIFTYTVKGEKGTSTKATSLVQNDILIPALDDAVIVAEIATVVKDIDKSVISLLDEYSTWLSSSNTREATFYLECFHERWDALIAQEEKVLSDPKELINEGEKLTIKALDGFSASAAAKVFEEEIREVAFATFGGLGIAGLSGSLLTSVLSTTLEDLLALALCSAGGFFVISNFPSRRKLAVKKITKAADALSRKVDEAIEKDISESANKLVHFVEAISKPYEDACQQKVDWLLGVQGELSSVERKLQTLKVEIQNLHR</sequence>
<gene>
    <name evidence="2" type="ORF">EJB05_35391</name>
</gene>
<dbReference type="Gene3D" id="3.40.50.300">
    <property type="entry name" value="P-loop containing nucleotide triphosphate hydrolases"/>
    <property type="match status" value="1"/>
</dbReference>
<dbReference type="AlphaFoldDB" id="A0A5J9U6B9"/>
<keyword evidence="3" id="KW-1185">Reference proteome</keyword>
<accession>A0A5J9U6B9</accession>
<reference evidence="2 3" key="1">
    <citation type="journal article" date="2019" name="Sci. Rep.">
        <title>A high-quality genome of Eragrostis curvula grass provides insights into Poaceae evolution and supports new strategies to enhance forage quality.</title>
        <authorList>
            <person name="Carballo J."/>
            <person name="Santos B.A.C.M."/>
            <person name="Zappacosta D."/>
            <person name="Garbus I."/>
            <person name="Selva J.P."/>
            <person name="Gallo C.A."/>
            <person name="Diaz A."/>
            <person name="Albertini E."/>
            <person name="Caccamo M."/>
            <person name="Echenique V."/>
        </authorList>
    </citation>
    <scope>NUCLEOTIDE SEQUENCE [LARGE SCALE GENOMIC DNA]</scope>
    <source>
        <strain evidence="3">cv. Victoria</strain>
        <tissue evidence="2">Leaf</tissue>
    </source>
</reference>
<feature type="domain" description="G" evidence="1">
    <location>
        <begin position="370"/>
        <end position="519"/>
    </location>
</feature>
<dbReference type="GO" id="GO:0034051">
    <property type="term" value="P:negative regulation of plant-type hypersensitive response"/>
    <property type="evidence" value="ECO:0007669"/>
    <property type="project" value="EnsemblPlants"/>
</dbReference>
<comment type="caution">
    <text evidence="2">The sequence shown here is derived from an EMBL/GenBank/DDBJ whole genome shotgun (WGS) entry which is preliminary data.</text>
</comment>
<proteinExistence type="predicted"/>
<dbReference type="Pfam" id="PF01926">
    <property type="entry name" value="MMR_HSR1"/>
    <property type="match status" value="1"/>
</dbReference>
<dbReference type="GO" id="GO:0009707">
    <property type="term" value="C:chloroplast outer membrane"/>
    <property type="evidence" value="ECO:0007669"/>
    <property type="project" value="EnsemblPlants"/>
</dbReference>
<organism evidence="2 3">
    <name type="scientific">Eragrostis curvula</name>
    <name type="common">weeping love grass</name>
    <dbReference type="NCBI Taxonomy" id="38414"/>
    <lineage>
        <taxon>Eukaryota</taxon>
        <taxon>Viridiplantae</taxon>
        <taxon>Streptophyta</taxon>
        <taxon>Embryophyta</taxon>
        <taxon>Tracheophyta</taxon>
        <taxon>Spermatophyta</taxon>
        <taxon>Magnoliopsida</taxon>
        <taxon>Liliopsida</taxon>
        <taxon>Poales</taxon>
        <taxon>Poaceae</taxon>
        <taxon>PACMAD clade</taxon>
        <taxon>Chloridoideae</taxon>
        <taxon>Eragrostideae</taxon>
        <taxon>Eragrostidinae</taxon>
        <taxon>Eragrostis</taxon>
    </lineage>
</organism>
<dbReference type="GO" id="GO:0010027">
    <property type="term" value="P:thylakoid membrane organization"/>
    <property type="evidence" value="ECO:0007669"/>
    <property type="project" value="EnsemblPlants"/>
</dbReference>
<dbReference type="InterPro" id="IPR013785">
    <property type="entry name" value="Aldolase_TIM"/>
</dbReference>
<dbReference type="Gramene" id="TVU19252">
    <property type="protein sequence ID" value="TVU19252"/>
    <property type="gene ID" value="EJB05_35391"/>
</dbReference>
<dbReference type="InterPro" id="IPR051943">
    <property type="entry name" value="TRAFAC_Dynamin-like_GTPase"/>
</dbReference>
<evidence type="ECO:0000313" key="3">
    <source>
        <dbReference type="Proteomes" id="UP000324897"/>
    </source>
</evidence>
<dbReference type="EMBL" id="RWGY01000029">
    <property type="protein sequence ID" value="TVU19252.1"/>
    <property type="molecule type" value="Genomic_DNA"/>
</dbReference>
<dbReference type="PANTHER" id="PTHR43681:SF1">
    <property type="entry name" value="SARCALUMENIN"/>
    <property type="match status" value="1"/>
</dbReference>
<dbReference type="OrthoDB" id="422720at2759"/>
<evidence type="ECO:0000313" key="2">
    <source>
        <dbReference type="EMBL" id="TVU19252.1"/>
    </source>
</evidence>
<dbReference type="PANTHER" id="PTHR43681">
    <property type="entry name" value="TRANSMEMBRANE GTPASE FZO"/>
    <property type="match status" value="1"/>
</dbReference>
<evidence type="ECO:0000259" key="1">
    <source>
        <dbReference type="Pfam" id="PF01926"/>
    </source>
</evidence>
<dbReference type="Proteomes" id="UP000324897">
    <property type="component" value="Chromosome 7"/>
</dbReference>
<dbReference type="InterPro" id="IPR027417">
    <property type="entry name" value="P-loop_NTPase"/>
</dbReference>
<dbReference type="FunFam" id="3.40.50.300:FF:001052">
    <property type="entry name" value="Probable transmembrane GTPase FZO-like, chloroplastic"/>
    <property type="match status" value="1"/>
</dbReference>
<dbReference type="SUPFAM" id="SSF51391">
    <property type="entry name" value="Thiamin phosphate synthase"/>
    <property type="match status" value="1"/>
</dbReference>
<dbReference type="Gene3D" id="3.20.20.70">
    <property type="entry name" value="Aldolase class I"/>
    <property type="match status" value="1"/>
</dbReference>
<dbReference type="FunFam" id="3.20.20.70:FF:000243">
    <property type="entry name" value="Probable transmembrane GTPase FZO-like, chloroplastic"/>
    <property type="match status" value="1"/>
</dbReference>
<name>A0A5J9U6B9_9POAL</name>
<dbReference type="SUPFAM" id="SSF52540">
    <property type="entry name" value="P-loop containing nucleoside triphosphate hydrolases"/>
    <property type="match status" value="1"/>
</dbReference>
<dbReference type="GO" id="GO:0010228">
    <property type="term" value="P:vegetative to reproductive phase transition of meristem"/>
    <property type="evidence" value="ECO:0007669"/>
    <property type="project" value="EnsemblPlants"/>
</dbReference>
<dbReference type="InterPro" id="IPR036206">
    <property type="entry name" value="ThiamineP_synth_sf"/>
</dbReference>
<protein>
    <recommendedName>
        <fullName evidence="1">G domain-containing protein</fullName>
    </recommendedName>
</protein>
<feature type="non-terminal residue" evidence="2">
    <location>
        <position position="1"/>
    </location>
</feature>
<dbReference type="GO" id="GO:0005525">
    <property type="term" value="F:GTP binding"/>
    <property type="evidence" value="ECO:0007669"/>
    <property type="project" value="InterPro"/>
</dbReference>